<evidence type="ECO:0000313" key="3">
    <source>
        <dbReference type="Proteomes" id="UP000752013"/>
    </source>
</evidence>
<name>A0A968GDR6_9SPIO</name>
<feature type="chain" id="PRO_5036823242" description="Lipoprotein" evidence="1">
    <location>
        <begin position="22"/>
        <end position="331"/>
    </location>
</feature>
<proteinExistence type="predicted"/>
<gene>
    <name evidence="2" type="ORF">HCT46_00560</name>
</gene>
<evidence type="ECO:0008006" key="4">
    <source>
        <dbReference type="Google" id="ProtNLM"/>
    </source>
</evidence>
<accession>A0A968GDR6</accession>
<organism evidence="2 3">
    <name type="scientific">Entomospira nematocerorum</name>
    <dbReference type="NCBI Taxonomy" id="2719987"/>
    <lineage>
        <taxon>Bacteria</taxon>
        <taxon>Pseudomonadati</taxon>
        <taxon>Spirochaetota</taxon>
        <taxon>Spirochaetia</taxon>
        <taxon>Spirochaetales</taxon>
        <taxon>Spirochaetaceae</taxon>
        <taxon>Entomospira</taxon>
    </lineage>
</organism>
<keyword evidence="1" id="KW-0732">Signal</keyword>
<dbReference type="RefSeq" id="WP_167702888.1">
    <property type="nucleotide sequence ID" value="NZ_CP118168.1"/>
</dbReference>
<dbReference type="PROSITE" id="PS51257">
    <property type="entry name" value="PROKAR_LIPOPROTEIN"/>
    <property type="match status" value="1"/>
</dbReference>
<evidence type="ECO:0000313" key="2">
    <source>
        <dbReference type="EMBL" id="NIZ46420.1"/>
    </source>
</evidence>
<dbReference type="Proteomes" id="UP000752013">
    <property type="component" value="Unassembled WGS sequence"/>
</dbReference>
<evidence type="ECO:0000256" key="1">
    <source>
        <dbReference type="SAM" id="SignalP"/>
    </source>
</evidence>
<feature type="signal peptide" evidence="1">
    <location>
        <begin position="1"/>
        <end position="21"/>
    </location>
</feature>
<dbReference type="EMBL" id="JAATLK010000001">
    <property type="protein sequence ID" value="NIZ46420.1"/>
    <property type="molecule type" value="Genomic_DNA"/>
</dbReference>
<sequence>MKKLLLLLGVLFIVSCGGNNSSNIMKGAATLPFGVEHTEAQNFLKKHGYKQTKLSQDEIVALLSDVDSLQVWLKDAPHRTSAQSFTVNLGKTTHPAITLFDQNELFALFIPFSSLSREEFDKLVLLATNHLGESEAQDSESFLSHYWTIDSDKSFQIVYKIEEEQFLLLAIDQGIRAKNDLAFFDSIPATNEWFLKGFLGSTYENIVDSETHFYSASADNRSLLYVTKFDTTPILYGYFFNEDNIVETIVFQNIENQEDILAEIFNQKFNMQAKPTREEMEGGLTMTSYVWNLGENTGATIVTYEQSFGEHSASQSYAIISDNFEELKAGF</sequence>
<reference evidence="2" key="1">
    <citation type="submission" date="2020-03" db="EMBL/GenBank/DDBJ databases">
        <title>Spirochaetal bacteria isolated from arthropods constitute a novel genus Entomospira genus novum within the order Spirochaetales.</title>
        <authorList>
            <person name="Grana-Miraglia L."/>
            <person name="Sikutova S."/>
            <person name="Fingerle V."/>
            <person name="Sing A."/>
            <person name="Castillo-Ramirez S."/>
            <person name="Margos G."/>
            <person name="Rudolf I."/>
        </authorList>
    </citation>
    <scope>NUCLEOTIDE SEQUENCE</scope>
    <source>
        <strain evidence="2">BR208</strain>
    </source>
</reference>
<protein>
    <recommendedName>
        <fullName evidence="4">Lipoprotein</fullName>
    </recommendedName>
</protein>
<comment type="caution">
    <text evidence="2">The sequence shown here is derived from an EMBL/GenBank/DDBJ whole genome shotgun (WGS) entry which is preliminary data.</text>
</comment>
<keyword evidence="3" id="KW-1185">Reference proteome</keyword>
<dbReference type="AlphaFoldDB" id="A0A968GDR6"/>